<feature type="domain" description="Zinc finger CHCC-type" evidence="2">
    <location>
        <begin position="106"/>
        <end position="141"/>
    </location>
</feature>
<dbReference type="InterPro" id="IPR019401">
    <property type="entry name" value="Znf_CHCC"/>
</dbReference>
<dbReference type="Pfam" id="PF10276">
    <property type="entry name" value="zf-CHCC"/>
    <property type="match status" value="1"/>
</dbReference>
<dbReference type="AlphaFoldDB" id="A0A9W6YKI2"/>
<evidence type="ECO:0000313" key="3">
    <source>
        <dbReference type="EMBL" id="GMG18894.1"/>
    </source>
</evidence>
<dbReference type="EMBL" id="BSXU01000021">
    <property type="protein sequence ID" value="GMG18894.1"/>
    <property type="molecule type" value="Genomic_DNA"/>
</dbReference>
<accession>A0A9W6YKI2</accession>
<evidence type="ECO:0000259" key="2">
    <source>
        <dbReference type="Pfam" id="PF10276"/>
    </source>
</evidence>
<feature type="compositionally biased region" description="Low complexity" evidence="1">
    <location>
        <begin position="21"/>
        <end position="32"/>
    </location>
</feature>
<evidence type="ECO:0000313" key="4">
    <source>
        <dbReference type="Proteomes" id="UP001165063"/>
    </source>
</evidence>
<proteinExistence type="predicted"/>
<evidence type="ECO:0000256" key="1">
    <source>
        <dbReference type="SAM" id="MobiDB-lite"/>
    </source>
</evidence>
<protein>
    <submittedName>
        <fullName evidence="3">Unnamed protein product</fullName>
    </submittedName>
</protein>
<name>A0A9W6YKI2_AMBMO</name>
<reference evidence="3" key="1">
    <citation type="submission" date="2023-04" db="EMBL/GenBank/DDBJ databases">
        <title>Ambrosiozyma monospora NBRC 1965.</title>
        <authorList>
            <person name="Ichikawa N."/>
            <person name="Sato H."/>
            <person name="Tonouchi N."/>
        </authorList>
    </citation>
    <scope>NUCLEOTIDE SEQUENCE</scope>
    <source>
        <strain evidence="3">NBRC 1965</strain>
    </source>
</reference>
<dbReference type="OrthoDB" id="307899at2759"/>
<dbReference type="SUPFAM" id="SSF57802">
    <property type="entry name" value="Rubredoxin-like"/>
    <property type="match status" value="1"/>
</dbReference>
<dbReference type="GO" id="GO:0006120">
    <property type="term" value="P:mitochondrial electron transport, NADH to ubiquinone"/>
    <property type="evidence" value="ECO:0007669"/>
    <property type="project" value="TreeGrafter"/>
</dbReference>
<dbReference type="Proteomes" id="UP001165063">
    <property type="component" value="Unassembled WGS sequence"/>
</dbReference>
<dbReference type="GO" id="GO:0005739">
    <property type="term" value="C:mitochondrion"/>
    <property type="evidence" value="ECO:0007669"/>
    <property type="project" value="GOC"/>
</dbReference>
<sequence>MFKRQATSSIKFLQRRASSTVAKTATTTAESTGPFGTIATTTNAKGETVIQQAPNRVEAWSPSQVQRHEIFSKNVRFVAVDMGSQPNSLAAIDLIKQQPISYIHDRIAVCSGTDFSQGHPKVYINLDKDKVSTCGYCGNRYAREDLKGKLDQE</sequence>
<feature type="region of interest" description="Disordered" evidence="1">
    <location>
        <begin position="21"/>
        <end position="40"/>
    </location>
</feature>
<gene>
    <name evidence="3" type="ORF">Amon01_000005900</name>
</gene>
<organism evidence="3 4">
    <name type="scientific">Ambrosiozyma monospora</name>
    <name type="common">Yeast</name>
    <name type="synonym">Endomycopsis monosporus</name>
    <dbReference type="NCBI Taxonomy" id="43982"/>
    <lineage>
        <taxon>Eukaryota</taxon>
        <taxon>Fungi</taxon>
        <taxon>Dikarya</taxon>
        <taxon>Ascomycota</taxon>
        <taxon>Saccharomycotina</taxon>
        <taxon>Pichiomycetes</taxon>
        <taxon>Pichiales</taxon>
        <taxon>Pichiaceae</taxon>
        <taxon>Ambrosiozyma</taxon>
    </lineage>
</organism>
<dbReference type="PANTHER" id="PTHR13156">
    <property type="entry name" value="NADH-UBIQUINONE OXIDOREDUCTASE 13 KD-A SUBUNIT"/>
    <property type="match status" value="1"/>
</dbReference>
<keyword evidence="4" id="KW-1185">Reference proteome</keyword>
<comment type="caution">
    <text evidence="3">The sequence shown here is derived from an EMBL/GenBank/DDBJ whole genome shotgun (WGS) entry which is preliminary data.</text>
</comment>
<dbReference type="PANTHER" id="PTHR13156:SF0">
    <property type="entry name" value="NADH DEHYDROGENASE [UBIQUINONE] IRON-SULFUR PROTEIN 6, MITOCHONDRIAL"/>
    <property type="match status" value="1"/>
</dbReference>
<dbReference type="Gene3D" id="2.60.260.40">
    <property type="entry name" value="q5lls5 like domains"/>
    <property type="match status" value="1"/>
</dbReference>